<dbReference type="HOGENOM" id="CLU_1922612_0_0_1"/>
<dbReference type="GeneID" id="17308294"/>
<dbReference type="PaxDb" id="55529-EKX51610"/>
<feature type="domain" description="Helicase-associated" evidence="1">
    <location>
        <begin position="1"/>
        <end position="56"/>
    </location>
</feature>
<dbReference type="OrthoDB" id="47450at2759"/>
<gene>
    <name evidence="2" type="ORF">GUITHDRAFT_47211</name>
</gene>
<dbReference type="EMBL" id="JH992975">
    <property type="protein sequence ID" value="EKX51610.1"/>
    <property type="molecule type" value="Genomic_DNA"/>
</dbReference>
<reference evidence="4" key="2">
    <citation type="submission" date="2012-11" db="EMBL/GenBank/DDBJ databases">
        <authorList>
            <person name="Kuo A."/>
            <person name="Curtis B.A."/>
            <person name="Tanifuji G."/>
            <person name="Burki F."/>
            <person name="Gruber A."/>
            <person name="Irimia M."/>
            <person name="Maruyama S."/>
            <person name="Arias M.C."/>
            <person name="Ball S.G."/>
            <person name="Gile G.H."/>
            <person name="Hirakawa Y."/>
            <person name="Hopkins J.F."/>
            <person name="Rensing S.A."/>
            <person name="Schmutz J."/>
            <person name="Symeonidi A."/>
            <person name="Elias M."/>
            <person name="Eveleigh R.J."/>
            <person name="Herman E.K."/>
            <person name="Klute M.J."/>
            <person name="Nakayama T."/>
            <person name="Obornik M."/>
            <person name="Reyes-Prieto A."/>
            <person name="Armbrust E.V."/>
            <person name="Aves S.J."/>
            <person name="Beiko R.G."/>
            <person name="Coutinho P."/>
            <person name="Dacks J.B."/>
            <person name="Durnford D.G."/>
            <person name="Fast N.M."/>
            <person name="Green B.R."/>
            <person name="Grisdale C."/>
            <person name="Hempe F."/>
            <person name="Henrissat B."/>
            <person name="Hoppner M.P."/>
            <person name="Ishida K.-I."/>
            <person name="Kim E."/>
            <person name="Koreny L."/>
            <person name="Kroth P.G."/>
            <person name="Liu Y."/>
            <person name="Malik S.-B."/>
            <person name="Maier U.G."/>
            <person name="McRose D."/>
            <person name="Mock T."/>
            <person name="Neilson J.A."/>
            <person name="Onodera N.T."/>
            <person name="Poole A.M."/>
            <person name="Pritham E.J."/>
            <person name="Richards T.A."/>
            <person name="Rocap G."/>
            <person name="Roy S.W."/>
            <person name="Sarai C."/>
            <person name="Schaack S."/>
            <person name="Shirato S."/>
            <person name="Slamovits C.H."/>
            <person name="Spencer D.F."/>
            <person name="Suzuki S."/>
            <person name="Worden A.Z."/>
            <person name="Zauner S."/>
            <person name="Barry K."/>
            <person name="Bell C."/>
            <person name="Bharti A.K."/>
            <person name="Crow J.A."/>
            <person name="Grimwood J."/>
            <person name="Kramer R."/>
            <person name="Lindquist E."/>
            <person name="Lucas S."/>
            <person name="Salamov A."/>
            <person name="McFadden G.I."/>
            <person name="Lane C.E."/>
            <person name="Keeling P.J."/>
            <person name="Gray M.W."/>
            <person name="Grigoriev I.V."/>
            <person name="Archibald J.M."/>
        </authorList>
    </citation>
    <scope>NUCLEOTIDE SEQUENCE</scope>
    <source>
        <strain evidence="4">CCMP2712</strain>
    </source>
</reference>
<evidence type="ECO:0000313" key="4">
    <source>
        <dbReference type="Proteomes" id="UP000011087"/>
    </source>
</evidence>
<keyword evidence="4" id="KW-1185">Reference proteome</keyword>
<reference evidence="2 4" key="1">
    <citation type="journal article" date="2012" name="Nature">
        <title>Algal genomes reveal evolutionary mosaicism and the fate of nucleomorphs.</title>
        <authorList>
            <consortium name="DOE Joint Genome Institute"/>
            <person name="Curtis B.A."/>
            <person name="Tanifuji G."/>
            <person name="Burki F."/>
            <person name="Gruber A."/>
            <person name="Irimia M."/>
            <person name="Maruyama S."/>
            <person name="Arias M.C."/>
            <person name="Ball S.G."/>
            <person name="Gile G.H."/>
            <person name="Hirakawa Y."/>
            <person name="Hopkins J.F."/>
            <person name="Kuo A."/>
            <person name="Rensing S.A."/>
            <person name="Schmutz J."/>
            <person name="Symeonidi A."/>
            <person name="Elias M."/>
            <person name="Eveleigh R.J."/>
            <person name="Herman E.K."/>
            <person name="Klute M.J."/>
            <person name="Nakayama T."/>
            <person name="Obornik M."/>
            <person name="Reyes-Prieto A."/>
            <person name="Armbrust E.V."/>
            <person name="Aves S.J."/>
            <person name="Beiko R.G."/>
            <person name="Coutinho P."/>
            <person name="Dacks J.B."/>
            <person name="Durnford D.G."/>
            <person name="Fast N.M."/>
            <person name="Green B.R."/>
            <person name="Grisdale C.J."/>
            <person name="Hempel F."/>
            <person name="Henrissat B."/>
            <person name="Hoppner M.P."/>
            <person name="Ishida K."/>
            <person name="Kim E."/>
            <person name="Koreny L."/>
            <person name="Kroth P.G."/>
            <person name="Liu Y."/>
            <person name="Malik S.B."/>
            <person name="Maier U.G."/>
            <person name="McRose D."/>
            <person name="Mock T."/>
            <person name="Neilson J.A."/>
            <person name="Onodera N.T."/>
            <person name="Poole A.M."/>
            <person name="Pritham E.J."/>
            <person name="Richards T.A."/>
            <person name="Rocap G."/>
            <person name="Roy S.W."/>
            <person name="Sarai C."/>
            <person name="Schaack S."/>
            <person name="Shirato S."/>
            <person name="Slamovits C.H."/>
            <person name="Spencer D.F."/>
            <person name="Suzuki S."/>
            <person name="Worden A.Z."/>
            <person name="Zauner S."/>
            <person name="Barry K."/>
            <person name="Bell C."/>
            <person name="Bharti A.K."/>
            <person name="Crow J.A."/>
            <person name="Grimwood J."/>
            <person name="Kramer R."/>
            <person name="Lindquist E."/>
            <person name="Lucas S."/>
            <person name="Salamov A."/>
            <person name="McFadden G.I."/>
            <person name="Lane C.E."/>
            <person name="Keeling P.J."/>
            <person name="Gray M.W."/>
            <person name="Grigoriev I.V."/>
            <person name="Archibald J.M."/>
        </authorList>
    </citation>
    <scope>NUCLEOTIDE SEQUENCE</scope>
    <source>
        <strain evidence="2 4">CCMP2712</strain>
    </source>
</reference>
<evidence type="ECO:0000313" key="3">
    <source>
        <dbReference type="EnsemblProtists" id="EKX51610"/>
    </source>
</evidence>
<name>L1JTS9_GUITC</name>
<dbReference type="AlphaFoldDB" id="L1JTS9"/>
<dbReference type="InterPro" id="IPR005114">
    <property type="entry name" value="Helicase_assoc"/>
</dbReference>
<dbReference type="KEGG" id="gtt:GUITHDRAFT_47211"/>
<evidence type="ECO:0000313" key="2">
    <source>
        <dbReference type="EMBL" id="EKX51610.1"/>
    </source>
</evidence>
<reference evidence="3" key="3">
    <citation type="submission" date="2016-03" db="UniProtKB">
        <authorList>
            <consortium name="EnsemblProtists"/>
        </authorList>
    </citation>
    <scope>IDENTIFICATION</scope>
</reference>
<organism evidence="2">
    <name type="scientific">Guillardia theta (strain CCMP2712)</name>
    <name type="common">Cryptophyte</name>
    <dbReference type="NCBI Taxonomy" id="905079"/>
    <lineage>
        <taxon>Eukaryota</taxon>
        <taxon>Cryptophyceae</taxon>
        <taxon>Pyrenomonadales</taxon>
        <taxon>Geminigeraceae</taxon>
        <taxon>Guillardia</taxon>
    </lineage>
</organism>
<accession>L1JTS9</accession>
<feature type="non-terminal residue" evidence="2">
    <location>
        <position position="132"/>
    </location>
</feature>
<dbReference type="EnsemblProtists" id="EKX51610">
    <property type="protein sequence ID" value="EKX51610"/>
    <property type="gene ID" value="GUITHDRAFT_47211"/>
</dbReference>
<sequence>RWYEMLQHLKEHKRKHGHFTIQTDDEESLKLRNWIFRQRHKYRINMLSEERREELAFLPSPQLPPACLCCSLPSHREWALEELSKSERKEVDKGWMKRFESLKAFKAIHGHTKVPQQWDDDPILFSWVFRQR</sequence>
<dbReference type="Pfam" id="PF03457">
    <property type="entry name" value="HA"/>
    <property type="match status" value="2"/>
</dbReference>
<dbReference type="RefSeq" id="XP_005838590.1">
    <property type="nucleotide sequence ID" value="XM_005838533.1"/>
</dbReference>
<dbReference type="Proteomes" id="UP000011087">
    <property type="component" value="Unassembled WGS sequence"/>
</dbReference>
<evidence type="ECO:0000259" key="1">
    <source>
        <dbReference type="Pfam" id="PF03457"/>
    </source>
</evidence>
<dbReference type="PANTHER" id="PTHR33418:SF1">
    <property type="entry name" value="HELICASE-ASSOCIATED DOMAIN-CONTAINING PROTEIN"/>
    <property type="match status" value="1"/>
</dbReference>
<dbReference type="PANTHER" id="PTHR33418">
    <property type="entry name" value="HELICASE-ASSOCIATED"/>
    <property type="match status" value="1"/>
</dbReference>
<dbReference type="Gene3D" id="6.10.140.530">
    <property type="match status" value="2"/>
</dbReference>
<feature type="domain" description="Helicase-associated" evidence="1">
    <location>
        <begin position="93"/>
        <end position="132"/>
    </location>
</feature>
<feature type="non-terminal residue" evidence="2">
    <location>
        <position position="1"/>
    </location>
</feature>
<proteinExistence type="predicted"/>
<protein>
    <recommendedName>
        <fullName evidence="1">Helicase-associated domain-containing protein</fullName>
    </recommendedName>
</protein>